<dbReference type="RefSeq" id="WP_094449372.1">
    <property type="nucleotide sequence ID" value="NZ_NMVI01000002.1"/>
</dbReference>
<dbReference type="Proteomes" id="UP000216533">
    <property type="component" value="Unassembled WGS sequence"/>
</dbReference>
<organism evidence="3 4">
    <name type="scientific">Parenemella sanctibonifatiensis</name>
    <dbReference type="NCBI Taxonomy" id="2016505"/>
    <lineage>
        <taxon>Bacteria</taxon>
        <taxon>Bacillati</taxon>
        <taxon>Actinomycetota</taxon>
        <taxon>Actinomycetes</taxon>
        <taxon>Propionibacteriales</taxon>
        <taxon>Propionibacteriaceae</taxon>
        <taxon>Parenemella</taxon>
    </lineage>
</organism>
<dbReference type="GO" id="GO:0016491">
    <property type="term" value="F:oxidoreductase activity"/>
    <property type="evidence" value="ECO:0007669"/>
    <property type="project" value="InterPro"/>
</dbReference>
<dbReference type="SUPFAM" id="SSF51905">
    <property type="entry name" value="FAD/NAD(P)-binding domain"/>
    <property type="match status" value="1"/>
</dbReference>
<dbReference type="InterPro" id="IPR036188">
    <property type="entry name" value="FAD/NAD-bd_sf"/>
</dbReference>
<proteinExistence type="predicted"/>
<feature type="domain" description="Amine oxidase" evidence="2">
    <location>
        <begin position="39"/>
        <end position="488"/>
    </location>
</feature>
<evidence type="ECO:0000256" key="1">
    <source>
        <dbReference type="SAM" id="MobiDB-lite"/>
    </source>
</evidence>
<dbReference type="InterPro" id="IPR002937">
    <property type="entry name" value="Amino_oxidase"/>
</dbReference>
<evidence type="ECO:0000313" key="4">
    <source>
        <dbReference type="Proteomes" id="UP000216533"/>
    </source>
</evidence>
<dbReference type="Gene3D" id="3.50.50.60">
    <property type="entry name" value="FAD/NAD(P)-binding domain"/>
    <property type="match status" value="1"/>
</dbReference>
<dbReference type="Pfam" id="PF01593">
    <property type="entry name" value="Amino_oxidase"/>
    <property type="match status" value="1"/>
</dbReference>
<dbReference type="PANTHER" id="PTHR42923">
    <property type="entry name" value="PROTOPORPHYRINOGEN OXIDASE"/>
    <property type="match status" value="1"/>
</dbReference>
<evidence type="ECO:0000313" key="3">
    <source>
        <dbReference type="EMBL" id="OYN91512.1"/>
    </source>
</evidence>
<dbReference type="InterPro" id="IPR050464">
    <property type="entry name" value="Zeta_carotene_desat/Oxidored"/>
</dbReference>
<protein>
    <submittedName>
        <fullName evidence="3">Isorenieratene synthase</fullName>
    </submittedName>
</protein>
<gene>
    <name evidence="3" type="ORF">CGZ92_00240</name>
</gene>
<feature type="region of interest" description="Disordered" evidence="1">
    <location>
        <begin position="1"/>
        <end position="30"/>
    </location>
</feature>
<sequence length="532" mass="57178">MTRAETHTPRDRHAVHVPPHPGRPRPESPRSVAVIGGGIAGLMAATALAERGVDVTLFEAGDRLGGRVAAWPLPDGRTMSRGFHAFFRQYYNLRTLLRRADPELSALTPLADYPLRRADGATDSFAGIPRTPPWNLAGFVWRSPTFPLRALTEVNLGAALEIIDVDYPATWSRLDGMSATEVLDRLRFPSEARHLALEVFARSFFAHPDDFSGSELLAMFHTYFAGSSEGLIFDVPRDDYDTALWHPLGAYLSGLGVDLRTNAPVAGLTRSATGWQLAGAGDAGTQVDAVVLAADPRGTRELVASLDPGPAPSPEVDLWRGQVTSQTNAPPFAVLRLWLSGPVAADRPAFLGTSGYAVLDNVSVLERFEDGARRWHHDHGGSVVELHAYALDANRDPRLGDPGTVRDLLLADLEAVWPEIAGLAIVAEEFLIRDDCGLPDLTPWQDQPGVTTPLPGLVLAGDRIRCLPPVALMERAATTGLLAANALLASWGVAGHALTCPPPRGILRRGLLGRLRGHGDDKHDSGGNRGRG</sequence>
<feature type="compositionally biased region" description="Basic and acidic residues" evidence="1">
    <location>
        <begin position="1"/>
        <end position="14"/>
    </location>
</feature>
<dbReference type="PANTHER" id="PTHR42923:SF43">
    <property type="entry name" value="AMINE OXIDASE"/>
    <property type="match status" value="1"/>
</dbReference>
<evidence type="ECO:0000259" key="2">
    <source>
        <dbReference type="Pfam" id="PF01593"/>
    </source>
</evidence>
<reference evidence="3 4" key="1">
    <citation type="submission" date="2017-07" db="EMBL/GenBank/DDBJ databases">
        <title>Draft whole genome sequences of clinical Proprionibacteriaceae strains.</title>
        <authorList>
            <person name="Bernier A.-M."/>
            <person name="Bernard K."/>
            <person name="Domingo M.-C."/>
        </authorList>
    </citation>
    <scope>NUCLEOTIDE SEQUENCE [LARGE SCALE GENOMIC DNA]</scope>
    <source>
        <strain evidence="3 4">NML 160184</strain>
    </source>
</reference>
<dbReference type="AlphaFoldDB" id="A0A255EPX5"/>
<dbReference type="EMBL" id="NMVI01000002">
    <property type="protein sequence ID" value="OYN91512.1"/>
    <property type="molecule type" value="Genomic_DNA"/>
</dbReference>
<name>A0A255EPX5_9ACTN</name>
<accession>A0A255EPX5</accession>
<comment type="caution">
    <text evidence="3">The sequence shown here is derived from an EMBL/GenBank/DDBJ whole genome shotgun (WGS) entry which is preliminary data.</text>
</comment>